<accession>A0AAD3P6W5</accession>
<protein>
    <submittedName>
        <fullName evidence="1">Uncharacterized protein</fullName>
    </submittedName>
</protein>
<comment type="caution">
    <text evidence="1">The sequence shown here is derived from an EMBL/GenBank/DDBJ whole genome shotgun (WGS) entry which is preliminary data.</text>
</comment>
<reference evidence="1" key="1">
    <citation type="submission" date="2023-05" db="EMBL/GenBank/DDBJ databases">
        <title>Nepenthes gracilis genome sequencing.</title>
        <authorList>
            <person name="Fukushima K."/>
        </authorList>
    </citation>
    <scope>NUCLEOTIDE SEQUENCE</scope>
    <source>
        <strain evidence="1">SING2019-196</strain>
    </source>
</reference>
<evidence type="ECO:0000313" key="2">
    <source>
        <dbReference type="Proteomes" id="UP001279734"/>
    </source>
</evidence>
<dbReference type="EMBL" id="BSYO01000001">
    <property type="protein sequence ID" value="GMH00025.1"/>
    <property type="molecule type" value="Genomic_DNA"/>
</dbReference>
<sequence>MGWWLFEPEIGQTDGDEGEDGLKPLLASLGDARGRESGLGLEMEMALEMGEKGEGEELEEAGADEALDRMPKSDLALLVTARMRLSGP</sequence>
<dbReference type="AlphaFoldDB" id="A0AAD3P6W5"/>
<evidence type="ECO:0000313" key="1">
    <source>
        <dbReference type="EMBL" id="GMH00025.1"/>
    </source>
</evidence>
<name>A0AAD3P6W5_NEPGR</name>
<keyword evidence="2" id="KW-1185">Reference proteome</keyword>
<gene>
    <name evidence="1" type="ORF">Nepgr_001864</name>
</gene>
<proteinExistence type="predicted"/>
<organism evidence="1 2">
    <name type="scientific">Nepenthes gracilis</name>
    <name type="common">Slender pitcher plant</name>
    <dbReference type="NCBI Taxonomy" id="150966"/>
    <lineage>
        <taxon>Eukaryota</taxon>
        <taxon>Viridiplantae</taxon>
        <taxon>Streptophyta</taxon>
        <taxon>Embryophyta</taxon>
        <taxon>Tracheophyta</taxon>
        <taxon>Spermatophyta</taxon>
        <taxon>Magnoliopsida</taxon>
        <taxon>eudicotyledons</taxon>
        <taxon>Gunneridae</taxon>
        <taxon>Pentapetalae</taxon>
        <taxon>Caryophyllales</taxon>
        <taxon>Nepenthaceae</taxon>
        <taxon>Nepenthes</taxon>
    </lineage>
</organism>
<dbReference type="Proteomes" id="UP001279734">
    <property type="component" value="Unassembled WGS sequence"/>
</dbReference>